<reference evidence="2 3" key="1">
    <citation type="submission" date="2019-08" db="EMBL/GenBank/DDBJ databases">
        <title>Genome sequencing of Paenibacillus faecis DSM 23593(T).</title>
        <authorList>
            <person name="Kook J.-K."/>
            <person name="Park S.-N."/>
            <person name="Lim Y.K."/>
        </authorList>
    </citation>
    <scope>NUCLEOTIDE SEQUENCE [LARGE SCALE GENOMIC DNA]</scope>
    <source>
        <strain evidence="2 3">DSM 23593</strain>
    </source>
</reference>
<dbReference type="EMBL" id="VSDO01000004">
    <property type="protein sequence ID" value="TYA11270.1"/>
    <property type="molecule type" value="Genomic_DNA"/>
</dbReference>
<dbReference type="AlphaFoldDB" id="A0A5D0CNY5"/>
<evidence type="ECO:0000256" key="1">
    <source>
        <dbReference type="SAM" id="SignalP"/>
    </source>
</evidence>
<name>A0A5D0CNY5_9BACL</name>
<accession>A0A5D0CNY5</accession>
<dbReference type="OrthoDB" id="2525351at2"/>
<dbReference type="RefSeq" id="WP_148454931.1">
    <property type="nucleotide sequence ID" value="NZ_VSDO01000004.1"/>
</dbReference>
<proteinExistence type="predicted"/>
<keyword evidence="1" id="KW-0732">Signal</keyword>
<evidence type="ECO:0000313" key="3">
    <source>
        <dbReference type="Proteomes" id="UP000325218"/>
    </source>
</evidence>
<feature type="signal peptide" evidence="1">
    <location>
        <begin position="1"/>
        <end position="27"/>
    </location>
</feature>
<sequence>MTFRKSILTVSLLMLASLLLLPGLSSAAPKAFSKGIFEEESNIYRVNDQKVVAKVGNEVELIDLVQGKLVKTLSTDQKVLDISILNQPTKIIILTSTRTHKIQKHIFNDQGVELSQVQYPLTLPKDAQVKWSAPANKVNERLMVRQGNHFSLYESTGKAPILKFDATVDKGIYEYMNIVDWDFDKFPYLVIKYSGERTMAIDYMVKIFNLNNKQAIDVGNLETDTHLKINQQNRLELWNSYTYSDITPPNAVQPDPLKEQTFHALYSLETGKPLLSNQSKFDQVTGQPSGWETQVVGQYVFVQDLSTRAWSLYQSNGTLLAAQKSGLEAEAKFLNYNSRNQTAYFLVSDGKSSALRLKPVKL</sequence>
<dbReference type="Proteomes" id="UP000325218">
    <property type="component" value="Unassembled WGS sequence"/>
</dbReference>
<keyword evidence="3" id="KW-1185">Reference proteome</keyword>
<feature type="chain" id="PRO_5022687241" evidence="1">
    <location>
        <begin position="28"/>
        <end position="362"/>
    </location>
</feature>
<organism evidence="2 3">
    <name type="scientific">Paenibacillus faecis</name>
    <dbReference type="NCBI Taxonomy" id="862114"/>
    <lineage>
        <taxon>Bacteria</taxon>
        <taxon>Bacillati</taxon>
        <taxon>Bacillota</taxon>
        <taxon>Bacilli</taxon>
        <taxon>Bacillales</taxon>
        <taxon>Paenibacillaceae</taxon>
        <taxon>Paenibacillus</taxon>
    </lineage>
</organism>
<protein>
    <submittedName>
        <fullName evidence="2">Uncharacterized protein</fullName>
    </submittedName>
</protein>
<gene>
    <name evidence="2" type="ORF">FRY98_19080</name>
</gene>
<evidence type="ECO:0000313" key="2">
    <source>
        <dbReference type="EMBL" id="TYA11270.1"/>
    </source>
</evidence>
<comment type="caution">
    <text evidence="2">The sequence shown here is derived from an EMBL/GenBank/DDBJ whole genome shotgun (WGS) entry which is preliminary data.</text>
</comment>